<protein>
    <submittedName>
        <fullName evidence="2">Dihydrofolate reductase</fullName>
    </submittedName>
</protein>
<dbReference type="InterPro" id="IPR001796">
    <property type="entry name" value="DHFR_dom"/>
</dbReference>
<keyword evidence="3" id="KW-1185">Reference proteome</keyword>
<dbReference type="GO" id="GO:0046654">
    <property type="term" value="P:tetrahydrofolate biosynthetic process"/>
    <property type="evidence" value="ECO:0007669"/>
    <property type="project" value="InterPro"/>
</dbReference>
<dbReference type="Proteomes" id="UP000192418">
    <property type="component" value="Unassembled WGS sequence"/>
</dbReference>
<dbReference type="GO" id="GO:0008703">
    <property type="term" value="F:5-amino-6-(5-phosphoribosylamino)uracil reductase activity"/>
    <property type="evidence" value="ECO:0007669"/>
    <property type="project" value="InterPro"/>
</dbReference>
<dbReference type="GO" id="GO:0004146">
    <property type="term" value="F:dihydrofolate reductase activity"/>
    <property type="evidence" value="ECO:0007669"/>
    <property type="project" value="InterPro"/>
</dbReference>
<dbReference type="Gene3D" id="3.40.430.10">
    <property type="entry name" value="Dihydrofolate Reductase, subunit A"/>
    <property type="match status" value="1"/>
</dbReference>
<dbReference type="PROSITE" id="PS51330">
    <property type="entry name" value="DHFR_2"/>
    <property type="match status" value="1"/>
</dbReference>
<dbReference type="InterPro" id="IPR050765">
    <property type="entry name" value="Riboflavin_Biosynth_HTPR"/>
</dbReference>
<evidence type="ECO:0000313" key="3">
    <source>
        <dbReference type="Proteomes" id="UP000192418"/>
    </source>
</evidence>
<accession>A0A1W2CHB4</accession>
<dbReference type="OrthoDB" id="9804315at2"/>
<dbReference type="Pfam" id="PF01872">
    <property type="entry name" value="RibD_C"/>
    <property type="match status" value="1"/>
</dbReference>
<sequence>MKVILVMATTLDGKIGRHAADPVDWTGSADKKYFVQVTRRAGVMIMGNNTFNTIGRPLPGRKNIVMTRTLEGKKNKENLIFTNCSPEKILQELETQGRREVALIGGAQINSLFARQGLIHEVHLTIAPRLFGQGLSLFNESCDLNLKLISMDSLGRHTLLLKYDVA</sequence>
<reference evidence="2 3" key="1">
    <citation type="submission" date="2017-04" db="EMBL/GenBank/DDBJ databases">
        <authorList>
            <person name="Afonso C.L."/>
            <person name="Miller P.J."/>
            <person name="Scott M.A."/>
            <person name="Spackman E."/>
            <person name="Goraichik I."/>
            <person name="Dimitrov K.M."/>
            <person name="Suarez D.L."/>
            <person name="Swayne D.E."/>
        </authorList>
    </citation>
    <scope>NUCLEOTIDE SEQUENCE [LARGE SCALE GENOMIC DNA]</scope>
    <source>
        <strain evidence="2 3">DSM 3385</strain>
    </source>
</reference>
<evidence type="ECO:0000313" key="2">
    <source>
        <dbReference type="EMBL" id="SMC84561.1"/>
    </source>
</evidence>
<dbReference type="AlphaFoldDB" id="A0A1W2CHB4"/>
<dbReference type="CDD" id="cd00209">
    <property type="entry name" value="DHFR"/>
    <property type="match status" value="1"/>
</dbReference>
<dbReference type="PANTHER" id="PTHR38011:SF11">
    <property type="entry name" value="2,5-DIAMINO-6-RIBOSYLAMINO-4(3H)-PYRIMIDINONE 5'-PHOSPHATE REDUCTASE"/>
    <property type="match status" value="1"/>
</dbReference>
<organism evidence="2 3">
    <name type="scientific">Desulfocicer vacuolatum DSM 3385</name>
    <dbReference type="NCBI Taxonomy" id="1121400"/>
    <lineage>
        <taxon>Bacteria</taxon>
        <taxon>Pseudomonadati</taxon>
        <taxon>Thermodesulfobacteriota</taxon>
        <taxon>Desulfobacteria</taxon>
        <taxon>Desulfobacterales</taxon>
        <taxon>Desulfobacteraceae</taxon>
        <taxon>Desulfocicer</taxon>
    </lineage>
</organism>
<dbReference type="InterPro" id="IPR002734">
    <property type="entry name" value="RibDG_C"/>
</dbReference>
<dbReference type="EMBL" id="FWXY01000012">
    <property type="protein sequence ID" value="SMC84561.1"/>
    <property type="molecule type" value="Genomic_DNA"/>
</dbReference>
<evidence type="ECO:0000259" key="1">
    <source>
        <dbReference type="PROSITE" id="PS51330"/>
    </source>
</evidence>
<gene>
    <name evidence="2" type="ORF">SAMN02746065_11253</name>
</gene>
<feature type="domain" description="DHFR" evidence="1">
    <location>
        <begin position="2"/>
        <end position="166"/>
    </location>
</feature>
<dbReference type="SUPFAM" id="SSF53597">
    <property type="entry name" value="Dihydrofolate reductase-like"/>
    <property type="match status" value="1"/>
</dbReference>
<dbReference type="InterPro" id="IPR024072">
    <property type="entry name" value="DHFR-like_dom_sf"/>
</dbReference>
<dbReference type="STRING" id="1121400.SAMN02746065_11253"/>
<dbReference type="PANTHER" id="PTHR38011">
    <property type="entry name" value="DIHYDROFOLATE REDUCTASE FAMILY PROTEIN (AFU_ORTHOLOGUE AFUA_8G06820)"/>
    <property type="match status" value="1"/>
</dbReference>
<dbReference type="RefSeq" id="WP_084069666.1">
    <property type="nucleotide sequence ID" value="NZ_FWXY01000012.1"/>
</dbReference>
<name>A0A1W2CHB4_9BACT</name>
<dbReference type="GO" id="GO:0009231">
    <property type="term" value="P:riboflavin biosynthetic process"/>
    <property type="evidence" value="ECO:0007669"/>
    <property type="project" value="InterPro"/>
</dbReference>
<proteinExistence type="predicted"/>